<comment type="caution">
    <text evidence="1">The sequence shown here is derived from an EMBL/GenBank/DDBJ whole genome shotgun (WGS) entry which is preliminary data.</text>
</comment>
<feature type="non-terminal residue" evidence="1">
    <location>
        <position position="1"/>
    </location>
</feature>
<proteinExistence type="predicted"/>
<evidence type="ECO:0000313" key="1">
    <source>
        <dbReference type="EMBL" id="CAK9169207.1"/>
    </source>
</evidence>
<sequence>ESGGLGWPMLSKVVVVKLMMQDIPYRLRYNHMYFEEPSHNNGGLLPLFCSGECNKVCELLGLTCQSEIELFSFSLSICGFLFLHSGLTCSDPSLCSPMETVCGTVSTDNGQFGK</sequence>
<organism evidence="1 2">
    <name type="scientific">Ilex paraguariensis</name>
    <name type="common">yerba mate</name>
    <dbReference type="NCBI Taxonomy" id="185542"/>
    <lineage>
        <taxon>Eukaryota</taxon>
        <taxon>Viridiplantae</taxon>
        <taxon>Streptophyta</taxon>
        <taxon>Embryophyta</taxon>
        <taxon>Tracheophyta</taxon>
        <taxon>Spermatophyta</taxon>
        <taxon>Magnoliopsida</taxon>
        <taxon>eudicotyledons</taxon>
        <taxon>Gunneridae</taxon>
        <taxon>Pentapetalae</taxon>
        <taxon>asterids</taxon>
        <taxon>campanulids</taxon>
        <taxon>Aquifoliales</taxon>
        <taxon>Aquifoliaceae</taxon>
        <taxon>Ilex</taxon>
    </lineage>
</organism>
<dbReference type="AlphaFoldDB" id="A0ABC8TIE1"/>
<name>A0ABC8TIE1_9AQUA</name>
<dbReference type="EMBL" id="CAUOFW020005261">
    <property type="protein sequence ID" value="CAK9169207.1"/>
    <property type="molecule type" value="Genomic_DNA"/>
</dbReference>
<gene>
    <name evidence="1" type="ORF">ILEXP_LOCUS38650</name>
</gene>
<evidence type="ECO:0000313" key="2">
    <source>
        <dbReference type="Proteomes" id="UP001642360"/>
    </source>
</evidence>
<keyword evidence="2" id="KW-1185">Reference proteome</keyword>
<reference evidence="1 2" key="1">
    <citation type="submission" date="2024-02" db="EMBL/GenBank/DDBJ databases">
        <authorList>
            <person name="Vignale AGUSTIN F."/>
            <person name="Sosa J E."/>
            <person name="Modenutti C."/>
        </authorList>
    </citation>
    <scope>NUCLEOTIDE SEQUENCE [LARGE SCALE GENOMIC DNA]</scope>
</reference>
<accession>A0ABC8TIE1</accession>
<dbReference type="Proteomes" id="UP001642360">
    <property type="component" value="Unassembled WGS sequence"/>
</dbReference>
<protein>
    <submittedName>
        <fullName evidence="1">Uncharacterized protein</fullName>
    </submittedName>
</protein>